<dbReference type="SUPFAM" id="SSF81321">
    <property type="entry name" value="Family A G protein-coupled receptor-like"/>
    <property type="match status" value="1"/>
</dbReference>
<dbReference type="PANTHER" id="PTHR26451">
    <property type="entry name" value="G_PROTEIN_RECEP_F1_2 DOMAIN-CONTAINING PROTEIN"/>
    <property type="match status" value="1"/>
</dbReference>
<protein>
    <submittedName>
        <fullName evidence="9">Olfactory receptor 6N2-like</fullName>
    </submittedName>
</protein>
<feature type="transmembrane region" description="Helical" evidence="6">
    <location>
        <begin position="234"/>
        <end position="253"/>
    </location>
</feature>
<dbReference type="AlphaFoldDB" id="A0A9J7MXJ5"/>
<organism evidence="8 9">
    <name type="scientific">Branchiostoma floridae</name>
    <name type="common">Florida lancelet</name>
    <name type="synonym">Amphioxus</name>
    <dbReference type="NCBI Taxonomy" id="7739"/>
    <lineage>
        <taxon>Eukaryota</taxon>
        <taxon>Metazoa</taxon>
        <taxon>Chordata</taxon>
        <taxon>Cephalochordata</taxon>
        <taxon>Leptocardii</taxon>
        <taxon>Amphioxiformes</taxon>
        <taxon>Branchiostomatidae</taxon>
        <taxon>Branchiostoma</taxon>
    </lineage>
</organism>
<dbReference type="GO" id="GO:0004930">
    <property type="term" value="F:G protein-coupled receptor activity"/>
    <property type="evidence" value="ECO:0007669"/>
    <property type="project" value="InterPro"/>
</dbReference>
<feature type="domain" description="G-protein coupled receptors family 1 profile" evidence="7">
    <location>
        <begin position="38"/>
        <end position="290"/>
    </location>
</feature>
<feature type="transmembrane region" description="Helical" evidence="6">
    <location>
        <begin position="184"/>
        <end position="207"/>
    </location>
</feature>
<dbReference type="SMART" id="SM01381">
    <property type="entry name" value="7TM_GPCR_Srsx"/>
    <property type="match status" value="1"/>
</dbReference>
<comment type="subcellular location">
    <subcellularLocation>
        <location evidence="1">Membrane</location>
    </subcellularLocation>
</comment>
<keyword evidence="2 6" id="KW-0812">Transmembrane</keyword>
<dbReference type="Gene3D" id="1.20.1070.10">
    <property type="entry name" value="Rhodopsin 7-helix transmembrane proteins"/>
    <property type="match status" value="1"/>
</dbReference>
<evidence type="ECO:0000256" key="1">
    <source>
        <dbReference type="ARBA" id="ARBA00004370"/>
    </source>
</evidence>
<evidence type="ECO:0000313" key="8">
    <source>
        <dbReference type="Proteomes" id="UP000001554"/>
    </source>
</evidence>
<dbReference type="OrthoDB" id="5950740at2759"/>
<dbReference type="PROSITE" id="PS50262">
    <property type="entry name" value="G_PROTEIN_RECEP_F1_2"/>
    <property type="match status" value="1"/>
</dbReference>
<feature type="transmembrane region" description="Helical" evidence="6">
    <location>
        <begin position="273"/>
        <end position="292"/>
    </location>
</feature>
<feature type="compositionally biased region" description="Polar residues" evidence="5">
    <location>
        <begin position="353"/>
        <end position="378"/>
    </location>
</feature>
<gene>
    <name evidence="9" type="primary">LOC118421788</name>
</gene>
<evidence type="ECO:0000256" key="3">
    <source>
        <dbReference type="ARBA" id="ARBA00022989"/>
    </source>
</evidence>
<evidence type="ECO:0000256" key="6">
    <source>
        <dbReference type="SAM" id="Phobius"/>
    </source>
</evidence>
<dbReference type="KEGG" id="bfo:118421788"/>
<keyword evidence="3 6" id="KW-1133">Transmembrane helix</keyword>
<feature type="transmembrane region" description="Helical" evidence="6">
    <location>
        <begin position="26"/>
        <end position="47"/>
    </location>
</feature>
<feature type="transmembrane region" description="Helical" evidence="6">
    <location>
        <begin position="59"/>
        <end position="83"/>
    </location>
</feature>
<accession>A0A9J7MXJ5</accession>
<dbReference type="GO" id="GO:0016020">
    <property type="term" value="C:membrane"/>
    <property type="evidence" value="ECO:0007669"/>
    <property type="project" value="UniProtKB-SubCell"/>
</dbReference>
<reference evidence="8" key="1">
    <citation type="journal article" date="2020" name="Nat. Ecol. Evol.">
        <title>Deeply conserved synteny resolves early events in vertebrate evolution.</title>
        <authorList>
            <person name="Simakov O."/>
            <person name="Marletaz F."/>
            <person name="Yue J.X."/>
            <person name="O'Connell B."/>
            <person name="Jenkins J."/>
            <person name="Brandt A."/>
            <person name="Calef R."/>
            <person name="Tung C.H."/>
            <person name="Huang T.K."/>
            <person name="Schmutz J."/>
            <person name="Satoh N."/>
            <person name="Yu J.K."/>
            <person name="Putnam N.H."/>
            <person name="Green R.E."/>
            <person name="Rokhsar D.S."/>
        </authorList>
    </citation>
    <scope>NUCLEOTIDE SEQUENCE [LARGE SCALE GENOMIC DNA]</scope>
    <source>
        <strain evidence="8">S238N-H82</strain>
    </source>
</reference>
<name>A0A9J7MXJ5_BRAFL</name>
<proteinExistence type="predicted"/>
<keyword evidence="8" id="KW-1185">Reference proteome</keyword>
<feature type="compositionally biased region" description="Polar residues" evidence="5">
    <location>
        <begin position="388"/>
        <end position="405"/>
    </location>
</feature>
<dbReference type="InterPro" id="IPR017452">
    <property type="entry name" value="GPCR_Rhodpsn_7TM"/>
</dbReference>
<dbReference type="RefSeq" id="XP_035685217.1">
    <property type="nucleotide sequence ID" value="XM_035829324.1"/>
</dbReference>
<dbReference type="CDD" id="cd00637">
    <property type="entry name" value="7tm_classA_rhodopsin-like"/>
    <property type="match status" value="1"/>
</dbReference>
<evidence type="ECO:0000313" key="9">
    <source>
        <dbReference type="RefSeq" id="XP_035685217.1"/>
    </source>
</evidence>
<feature type="region of interest" description="Disordered" evidence="5">
    <location>
        <begin position="340"/>
        <end position="405"/>
    </location>
</feature>
<dbReference type="Proteomes" id="UP000001554">
    <property type="component" value="Chromosome 1"/>
</dbReference>
<dbReference type="Pfam" id="PF00001">
    <property type="entry name" value="7tm_1"/>
    <property type="match status" value="1"/>
</dbReference>
<evidence type="ECO:0000256" key="2">
    <source>
        <dbReference type="ARBA" id="ARBA00022692"/>
    </source>
</evidence>
<dbReference type="InterPro" id="IPR000276">
    <property type="entry name" value="GPCR_Rhodpsn"/>
</dbReference>
<evidence type="ECO:0000259" key="7">
    <source>
        <dbReference type="PROSITE" id="PS50262"/>
    </source>
</evidence>
<evidence type="ECO:0000256" key="4">
    <source>
        <dbReference type="ARBA" id="ARBA00023136"/>
    </source>
</evidence>
<dbReference type="OMA" id="WIFASSF"/>
<dbReference type="GeneID" id="118421788"/>
<dbReference type="InterPro" id="IPR052921">
    <property type="entry name" value="GPCR1_Superfamily_Member"/>
</dbReference>
<feature type="transmembrane region" description="Helical" evidence="6">
    <location>
        <begin position="138"/>
        <end position="159"/>
    </location>
</feature>
<sequence length="405" mass="44863">MAEDDQLSAWNSARSLGSASLGLQTAYLIFSLVVAVGCGLLVVYLVYKKDYLQKPSNYLRCSLSAYDIIFMCCMIPMDIYVLYQADDSNGQTVCWVREQLFRWFTTSMSGTYVLMAMELYYFICQPLHYHQKVTTKRVAAGTVVVLALSLMLRVVYITIEKVENPNTTSQCGLQSADITGPTAVIQHIMTGLVVLAFLIIFISYFLIFKEARKQQERDEHRDLWLYQTKAFKRLAPHAISLAVWVGTIVLLVVMTRQALGKEASFPLRITTRIAVLLYTTLSSMVNPIVYSFRMPDFRRALRETFGWPSNAPVAQAPPPHGQQGQDLEMAVFSVPGHGQGGSTIQVAEAPPSSRLTQVGEDTSNTTCPTNKAGGNTNGADPAPKMMQTEGTLSKPSLQLSGIQPE</sequence>
<keyword evidence="4 6" id="KW-0472">Membrane</keyword>
<feature type="transmembrane region" description="Helical" evidence="6">
    <location>
        <begin position="103"/>
        <end position="123"/>
    </location>
</feature>
<evidence type="ECO:0000256" key="5">
    <source>
        <dbReference type="SAM" id="MobiDB-lite"/>
    </source>
</evidence>
<reference evidence="9" key="2">
    <citation type="submission" date="2025-08" db="UniProtKB">
        <authorList>
            <consortium name="RefSeq"/>
        </authorList>
    </citation>
    <scope>IDENTIFICATION</scope>
    <source>
        <strain evidence="9">S238N-H82</strain>
        <tissue evidence="9">Testes</tissue>
    </source>
</reference>
<dbReference type="PANTHER" id="PTHR26451:SF897">
    <property type="entry name" value="TRACE AMINE-ASSOCIATED RECEPTOR 5-LIKE"/>
    <property type="match status" value="1"/>
</dbReference>